<evidence type="ECO:0000313" key="2">
    <source>
        <dbReference type="Proteomes" id="UP001348641"/>
    </source>
</evidence>
<evidence type="ECO:0000313" key="1">
    <source>
        <dbReference type="EMBL" id="MEE2050297.1"/>
    </source>
</evidence>
<comment type="caution">
    <text evidence="1">The sequence shown here is derived from an EMBL/GenBank/DDBJ whole genome shotgun (WGS) entry which is preliminary data.</text>
</comment>
<name>A0ABU7KLY7_9ACTN</name>
<dbReference type="InterPro" id="IPR056908">
    <property type="entry name" value="Gp80-like"/>
</dbReference>
<dbReference type="EMBL" id="JAUUCC010000013">
    <property type="protein sequence ID" value="MEE2050297.1"/>
    <property type="molecule type" value="Genomic_DNA"/>
</dbReference>
<dbReference type="RefSeq" id="WP_330157522.1">
    <property type="nucleotide sequence ID" value="NZ_BAAAJA010000096.1"/>
</dbReference>
<gene>
    <name evidence="1" type="ORF">Q8A49_07295</name>
</gene>
<sequence length="118" mass="12110">MALQIVALDRTLEGLVSGATTASMHTTDGGTTGTGEVSGGTYARQAITWTPASGGQIDADNQITFTIPGGHTVTHLGLWDSGGVWQGSIKLSTPESYGSQGTYTVLLVRVTQSDVTPA</sequence>
<reference evidence="1 2" key="1">
    <citation type="submission" date="2023-07" db="EMBL/GenBank/DDBJ databases">
        <authorList>
            <person name="Girao M."/>
            <person name="Carvalho M.F."/>
        </authorList>
    </citation>
    <scope>NUCLEOTIDE SEQUENCE [LARGE SCALE GENOMIC DNA]</scope>
    <source>
        <strain evidence="1 2">66/93</strain>
    </source>
</reference>
<protein>
    <submittedName>
        <fullName evidence="1">Uncharacterized protein</fullName>
    </submittedName>
</protein>
<dbReference type="Pfam" id="PF23140">
    <property type="entry name" value="Gp80"/>
    <property type="match status" value="1"/>
</dbReference>
<proteinExistence type="predicted"/>
<accession>A0ABU7KLY7</accession>
<organism evidence="1 2">
    <name type="scientific">Nocardiopsis tropica</name>
    <dbReference type="NCBI Taxonomy" id="109330"/>
    <lineage>
        <taxon>Bacteria</taxon>
        <taxon>Bacillati</taxon>
        <taxon>Actinomycetota</taxon>
        <taxon>Actinomycetes</taxon>
        <taxon>Streptosporangiales</taxon>
        <taxon>Nocardiopsidaceae</taxon>
        <taxon>Nocardiopsis</taxon>
    </lineage>
</organism>
<dbReference type="Proteomes" id="UP001348641">
    <property type="component" value="Unassembled WGS sequence"/>
</dbReference>